<accession>A0A6A5WX99</accession>
<evidence type="ECO:0000313" key="3">
    <source>
        <dbReference type="Proteomes" id="UP000799779"/>
    </source>
</evidence>
<gene>
    <name evidence="2" type="ORF">P154DRAFT_517877</name>
</gene>
<dbReference type="EMBL" id="ML977560">
    <property type="protein sequence ID" value="KAF2006207.1"/>
    <property type="molecule type" value="Genomic_DNA"/>
</dbReference>
<name>A0A6A5WX99_9PLEO</name>
<feature type="region of interest" description="Disordered" evidence="1">
    <location>
        <begin position="16"/>
        <end position="86"/>
    </location>
</feature>
<dbReference type="Proteomes" id="UP000799779">
    <property type="component" value="Unassembled WGS sequence"/>
</dbReference>
<organism evidence="2 3">
    <name type="scientific">Amniculicola lignicola CBS 123094</name>
    <dbReference type="NCBI Taxonomy" id="1392246"/>
    <lineage>
        <taxon>Eukaryota</taxon>
        <taxon>Fungi</taxon>
        <taxon>Dikarya</taxon>
        <taxon>Ascomycota</taxon>
        <taxon>Pezizomycotina</taxon>
        <taxon>Dothideomycetes</taxon>
        <taxon>Pleosporomycetidae</taxon>
        <taxon>Pleosporales</taxon>
        <taxon>Amniculicolaceae</taxon>
        <taxon>Amniculicola</taxon>
    </lineage>
</organism>
<dbReference type="AlphaFoldDB" id="A0A6A5WX99"/>
<protein>
    <submittedName>
        <fullName evidence="2">Uncharacterized protein</fullName>
    </submittedName>
</protein>
<evidence type="ECO:0000256" key="1">
    <source>
        <dbReference type="SAM" id="MobiDB-lite"/>
    </source>
</evidence>
<sequence>MTFLSKLRKNAETILFGPAPPKRNYQYSYTPGSSVYETSTQDTPAQASSLNTVGSNNTPGAHAQSRNAPAPDSSIHPGAPKRDTQSLPHLKICSTPESPFLQFPDKDWAVMSRLDLLDKDQQKLLSQEDGAMLEEIFDLLAKEDIREILAKKREEEREEEERRRNPLRSQSVEGRYSPLIDWRLWVGYGVDGWLMGDRLLQGCG</sequence>
<feature type="compositionally biased region" description="Polar residues" evidence="1">
    <location>
        <begin position="25"/>
        <end position="67"/>
    </location>
</feature>
<proteinExistence type="predicted"/>
<evidence type="ECO:0000313" key="2">
    <source>
        <dbReference type="EMBL" id="KAF2006207.1"/>
    </source>
</evidence>
<reference evidence="2" key="1">
    <citation type="journal article" date="2020" name="Stud. Mycol.">
        <title>101 Dothideomycetes genomes: a test case for predicting lifestyles and emergence of pathogens.</title>
        <authorList>
            <person name="Haridas S."/>
            <person name="Albert R."/>
            <person name="Binder M."/>
            <person name="Bloem J."/>
            <person name="Labutti K."/>
            <person name="Salamov A."/>
            <person name="Andreopoulos B."/>
            <person name="Baker S."/>
            <person name="Barry K."/>
            <person name="Bills G."/>
            <person name="Bluhm B."/>
            <person name="Cannon C."/>
            <person name="Castanera R."/>
            <person name="Culley D."/>
            <person name="Daum C."/>
            <person name="Ezra D."/>
            <person name="Gonzalez J."/>
            <person name="Henrissat B."/>
            <person name="Kuo A."/>
            <person name="Liang C."/>
            <person name="Lipzen A."/>
            <person name="Lutzoni F."/>
            <person name="Magnuson J."/>
            <person name="Mondo S."/>
            <person name="Nolan M."/>
            <person name="Ohm R."/>
            <person name="Pangilinan J."/>
            <person name="Park H.-J."/>
            <person name="Ramirez L."/>
            <person name="Alfaro M."/>
            <person name="Sun H."/>
            <person name="Tritt A."/>
            <person name="Yoshinaga Y."/>
            <person name="Zwiers L.-H."/>
            <person name="Turgeon B."/>
            <person name="Goodwin S."/>
            <person name="Spatafora J."/>
            <person name="Crous P."/>
            <person name="Grigoriev I."/>
        </authorList>
    </citation>
    <scope>NUCLEOTIDE SEQUENCE</scope>
    <source>
        <strain evidence="2">CBS 123094</strain>
    </source>
</reference>
<keyword evidence="3" id="KW-1185">Reference proteome</keyword>